<sequence>MNITFGTGRVAKKPIFDTTKNGVPRLSFQFAMDSSIKEGEEYLSYYVSVVMYGSRAERMAEWLTVGSPLAISGEQGTRVYEENGVRQYYTFLRLDKYQRLESRDLANLRKVNNEKPEVVDKGLDEEMGLPNVGRGYEDY</sequence>
<dbReference type="GO" id="GO:0003677">
    <property type="term" value="F:DNA binding"/>
    <property type="evidence" value="ECO:0007669"/>
    <property type="project" value="UniProtKB-UniRule"/>
</dbReference>
<dbReference type="RefSeq" id="WP_317070665.1">
    <property type="nucleotide sequence ID" value="NZ_JAWHVN010000024.1"/>
</dbReference>
<keyword evidence="1 2" id="KW-0238">DNA-binding</keyword>
<dbReference type="AlphaFoldDB" id="A0ABD5GPK1"/>
<gene>
    <name evidence="3" type="ORF">RZO27_03835</name>
</gene>
<proteinExistence type="predicted"/>
<comment type="caution">
    <text evidence="3">The sequence shown here is derived from an EMBL/GenBank/DDBJ whole genome shotgun (WGS) entry which is preliminary data.</text>
</comment>
<dbReference type="InterPro" id="IPR012340">
    <property type="entry name" value="NA-bd_OB-fold"/>
</dbReference>
<dbReference type="Proteomes" id="UP001186159">
    <property type="component" value="Unassembled WGS sequence"/>
</dbReference>
<dbReference type="InterPro" id="IPR000424">
    <property type="entry name" value="Primosome_PriB/ssb"/>
</dbReference>
<accession>A0ABD5GPK1</accession>
<reference evidence="3 4" key="1">
    <citation type="submission" date="2023-10" db="EMBL/GenBank/DDBJ databases">
        <title>Production of high quality cheese from raw caw milk (raw cheese).</title>
        <authorList>
            <person name="Samouris G."/>
        </authorList>
    </citation>
    <scope>NUCLEOTIDE SEQUENCE [LARGE SCALE GENOMIC DNA]</scope>
    <source>
        <strain evidence="3 4">MRS-5</strain>
    </source>
</reference>
<evidence type="ECO:0000256" key="1">
    <source>
        <dbReference type="ARBA" id="ARBA00023125"/>
    </source>
</evidence>
<dbReference type="PROSITE" id="PS50935">
    <property type="entry name" value="SSB"/>
    <property type="match status" value="1"/>
</dbReference>
<protein>
    <submittedName>
        <fullName evidence="3">Single-stranded DNA-binding protein</fullName>
    </submittedName>
</protein>
<evidence type="ECO:0000313" key="4">
    <source>
        <dbReference type="Proteomes" id="UP001186159"/>
    </source>
</evidence>
<evidence type="ECO:0000313" key="3">
    <source>
        <dbReference type="EMBL" id="MDV2618262.1"/>
    </source>
</evidence>
<evidence type="ECO:0000256" key="2">
    <source>
        <dbReference type="PROSITE-ProRule" id="PRU00252"/>
    </source>
</evidence>
<name>A0ABD5GPK1_9LACT</name>
<organism evidence="3 4">
    <name type="scientific">Lactococcus lactis</name>
    <dbReference type="NCBI Taxonomy" id="1358"/>
    <lineage>
        <taxon>Bacteria</taxon>
        <taxon>Bacillati</taxon>
        <taxon>Bacillota</taxon>
        <taxon>Bacilli</taxon>
        <taxon>Lactobacillales</taxon>
        <taxon>Streptococcaceae</taxon>
        <taxon>Lactococcus</taxon>
    </lineage>
</organism>
<dbReference type="SUPFAM" id="SSF50249">
    <property type="entry name" value="Nucleic acid-binding proteins"/>
    <property type="match status" value="1"/>
</dbReference>
<dbReference type="Pfam" id="PF00436">
    <property type="entry name" value="SSB"/>
    <property type="match status" value="1"/>
</dbReference>
<dbReference type="EMBL" id="JAWHVN010000024">
    <property type="protein sequence ID" value="MDV2618262.1"/>
    <property type="molecule type" value="Genomic_DNA"/>
</dbReference>
<dbReference type="Gene3D" id="2.40.50.140">
    <property type="entry name" value="Nucleic acid-binding proteins"/>
    <property type="match status" value="1"/>
</dbReference>